<proteinExistence type="predicted"/>
<evidence type="ECO:0000256" key="1">
    <source>
        <dbReference type="SAM" id="MobiDB-lite"/>
    </source>
</evidence>
<feature type="region of interest" description="Disordered" evidence="1">
    <location>
        <begin position="1"/>
        <end position="43"/>
    </location>
</feature>
<dbReference type="Proteomes" id="UP000294902">
    <property type="component" value="Unassembled WGS sequence"/>
</dbReference>
<comment type="caution">
    <text evidence="2">The sequence shown here is derived from an EMBL/GenBank/DDBJ whole genome shotgun (WGS) entry which is preliminary data.</text>
</comment>
<keyword evidence="2" id="KW-0969">Cilium</keyword>
<name>A0A4R3MKQ7_9FIRM</name>
<dbReference type="AlphaFoldDB" id="A0A4R3MKQ7"/>
<evidence type="ECO:0000313" key="3">
    <source>
        <dbReference type="Proteomes" id="UP000294902"/>
    </source>
</evidence>
<feature type="compositionally biased region" description="Polar residues" evidence="1">
    <location>
        <begin position="1"/>
        <end position="17"/>
    </location>
</feature>
<protein>
    <submittedName>
        <fullName evidence="2">Flagellar protein FlaG</fullName>
    </submittedName>
</protein>
<dbReference type="EMBL" id="SMAL01000007">
    <property type="protein sequence ID" value="TCT14045.1"/>
    <property type="molecule type" value="Genomic_DNA"/>
</dbReference>
<accession>A0A4R3MKQ7</accession>
<feature type="compositionally biased region" description="Polar residues" evidence="1">
    <location>
        <begin position="26"/>
        <end position="39"/>
    </location>
</feature>
<reference evidence="2 3" key="1">
    <citation type="submission" date="2019-03" db="EMBL/GenBank/DDBJ databases">
        <title>Genomic Encyclopedia of Type Strains, Phase IV (KMG-IV): sequencing the most valuable type-strain genomes for metagenomic binning, comparative biology and taxonomic classification.</title>
        <authorList>
            <person name="Goeker M."/>
        </authorList>
    </citation>
    <scope>NUCLEOTIDE SEQUENCE [LARGE SCALE GENOMIC DNA]</scope>
    <source>
        <strain evidence="2 3">DSM 24629</strain>
    </source>
</reference>
<dbReference type="InterPro" id="IPR035924">
    <property type="entry name" value="FlaG-like_sf"/>
</dbReference>
<keyword evidence="2" id="KW-0966">Cell projection</keyword>
<gene>
    <name evidence="2" type="ORF">EDC18_107114</name>
</gene>
<keyword evidence="3" id="KW-1185">Reference proteome</keyword>
<dbReference type="InterPro" id="IPR005186">
    <property type="entry name" value="FlaG"/>
</dbReference>
<dbReference type="OrthoDB" id="9799867at2"/>
<dbReference type="Gene3D" id="3.30.160.170">
    <property type="entry name" value="FlaG-like"/>
    <property type="match status" value="1"/>
</dbReference>
<dbReference type="SUPFAM" id="SSF160214">
    <property type="entry name" value="FlaG-like"/>
    <property type="match status" value="1"/>
</dbReference>
<organism evidence="2 3">
    <name type="scientific">Natranaerovirga pectinivora</name>
    <dbReference type="NCBI Taxonomy" id="682400"/>
    <lineage>
        <taxon>Bacteria</taxon>
        <taxon>Bacillati</taxon>
        <taxon>Bacillota</taxon>
        <taxon>Clostridia</taxon>
        <taxon>Lachnospirales</taxon>
        <taxon>Natranaerovirgaceae</taxon>
        <taxon>Natranaerovirga</taxon>
    </lineage>
</organism>
<dbReference type="PANTHER" id="PTHR37166">
    <property type="entry name" value="PROTEIN FLAG"/>
    <property type="match status" value="1"/>
</dbReference>
<dbReference type="RefSeq" id="WP_132252984.1">
    <property type="nucleotide sequence ID" value="NZ_SMAL01000007.1"/>
</dbReference>
<evidence type="ECO:0000313" key="2">
    <source>
        <dbReference type="EMBL" id="TCT14045.1"/>
    </source>
</evidence>
<keyword evidence="2" id="KW-0282">Flagellum</keyword>
<dbReference type="Pfam" id="PF03646">
    <property type="entry name" value="FlaG"/>
    <property type="match status" value="1"/>
</dbReference>
<sequence>MRIESMSNTMPVQSSKAVESVIKVGQDQQSKAQSNPQDKQVQERDIIHAIEKANKEIRTYDRKLEFSIHEGTKEIVVKVINTSDDTVIREIPSERILDMVAKMWEMAGLLVDEKR</sequence>
<dbReference type="PANTHER" id="PTHR37166:SF1">
    <property type="entry name" value="PROTEIN FLAG"/>
    <property type="match status" value="1"/>
</dbReference>